<gene>
    <name evidence="3" type="ORF">I5282_08610</name>
</gene>
<feature type="compositionally biased region" description="Acidic residues" evidence="1">
    <location>
        <begin position="524"/>
        <end position="551"/>
    </location>
</feature>
<protein>
    <recommendedName>
        <fullName evidence="5">Substrate of the Dot/Icm secretion system</fullName>
    </recommendedName>
</protein>
<evidence type="ECO:0000313" key="4">
    <source>
        <dbReference type="Proteomes" id="UP000809910"/>
    </source>
</evidence>
<proteinExistence type="predicted"/>
<evidence type="ECO:0000256" key="1">
    <source>
        <dbReference type="SAM" id="MobiDB-lite"/>
    </source>
</evidence>
<organism evidence="3 4">
    <name type="scientific">Legionella bononiensis</name>
    <dbReference type="NCBI Taxonomy" id="2793102"/>
    <lineage>
        <taxon>Bacteria</taxon>
        <taxon>Pseudomonadati</taxon>
        <taxon>Pseudomonadota</taxon>
        <taxon>Gammaproteobacteria</taxon>
        <taxon>Legionellales</taxon>
        <taxon>Legionellaceae</taxon>
        <taxon>Legionella</taxon>
    </lineage>
</organism>
<comment type="caution">
    <text evidence="3">The sequence shown here is derived from an EMBL/GenBank/DDBJ whole genome shotgun (WGS) entry which is preliminary data.</text>
</comment>
<feature type="transmembrane region" description="Helical" evidence="2">
    <location>
        <begin position="452"/>
        <end position="473"/>
    </location>
</feature>
<evidence type="ECO:0000313" key="3">
    <source>
        <dbReference type="EMBL" id="MBL7526629.1"/>
    </source>
</evidence>
<dbReference type="RefSeq" id="WP_203113110.1">
    <property type="nucleotide sequence ID" value="NZ_JADOBG010000022.1"/>
</dbReference>
<keyword evidence="2" id="KW-0812">Transmembrane</keyword>
<sequence>MNHLHYVTVYIWSMNHIALKISKNQYSLNNGVFTPDVDADNHPIRTEKFRGFTHNSSTKDTCTSSLVPETVKDVINTFFENKRAKKPSLIRDFWEDCAQYIRDDQVEMLKSLYQLMIDHYAFDEDEDLEDLEEYDDNEVDENFRSLKLAGFDFKTGDERRNESLTNANQHSHLQPLVKLLSEDKTPLEKKYILINFAEKLKEEKGLALNPSEDADEDVNMFVKLPIKEWTIPLGNSLMDDPSNRNFTDNLNLFGLNARGMDIGMRRFNDPNALIHNDNNGVYYKFFSRYHNCAGYSRFLLEQGGITAFCSSNELERYGVTDSQKYNDYLIKVNQILSELNQKSRELIKNAKVNPLPLEGLDNNYLADFNNNNPVFKTLPGNIRNLLDAYNAELVDVSYEHKINLLMQLVNELHKISCTNPELIDALQKETRRNAEIDYDAQFSHNNYFKLQVLAAFTGLGIAACAVGILSIAFPPLIPVILAASITLTVVGAVTAVVSLGLFANQMEPRRPTKESLINIKNSEEYDDNDLDSMDNESEPESDDEDNLTMRK</sequence>
<dbReference type="Proteomes" id="UP000809910">
    <property type="component" value="Unassembled WGS sequence"/>
</dbReference>
<keyword evidence="4" id="KW-1185">Reference proteome</keyword>
<keyword evidence="2" id="KW-1133">Transmembrane helix</keyword>
<evidence type="ECO:0008006" key="5">
    <source>
        <dbReference type="Google" id="ProtNLM"/>
    </source>
</evidence>
<feature type="transmembrane region" description="Helical" evidence="2">
    <location>
        <begin position="479"/>
        <end position="503"/>
    </location>
</feature>
<name>A0ABS1WB97_9GAMM</name>
<evidence type="ECO:0000256" key="2">
    <source>
        <dbReference type="SAM" id="Phobius"/>
    </source>
</evidence>
<accession>A0ABS1WB97</accession>
<keyword evidence="2" id="KW-0472">Membrane</keyword>
<dbReference type="EMBL" id="JADWVN010000016">
    <property type="protein sequence ID" value="MBL7526629.1"/>
    <property type="molecule type" value="Genomic_DNA"/>
</dbReference>
<reference evidence="3 4" key="1">
    <citation type="submission" date="2020-12" db="EMBL/GenBank/DDBJ databases">
        <title>WGS of Legionella: environmental sample.</title>
        <authorList>
            <person name="Cristino S."/>
            <person name="Girolamini L."/>
            <person name="Salaris S."/>
            <person name="Pascale M.R."/>
            <person name="Mazzotta M."/>
            <person name="Orsini M."/>
            <person name="Grottola A."/>
        </authorList>
    </citation>
    <scope>NUCLEOTIDE SEQUENCE [LARGE SCALE GENOMIC DNA]</scope>
    <source>
        <strain evidence="3 4">30cs62</strain>
    </source>
</reference>
<feature type="region of interest" description="Disordered" evidence="1">
    <location>
        <begin position="513"/>
        <end position="551"/>
    </location>
</feature>